<dbReference type="AlphaFoldDB" id="A0A918ZE31"/>
<evidence type="ECO:0000256" key="1">
    <source>
        <dbReference type="SAM" id="MobiDB-lite"/>
    </source>
</evidence>
<protein>
    <submittedName>
        <fullName evidence="2">Uncharacterized protein</fullName>
    </submittedName>
</protein>
<dbReference type="Proteomes" id="UP000608024">
    <property type="component" value="Unassembled WGS sequence"/>
</dbReference>
<accession>A0A918ZE31</accession>
<evidence type="ECO:0000313" key="2">
    <source>
        <dbReference type="EMBL" id="GHE46563.1"/>
    </source>
</evidence>
<reference evidence="2" key="1">
    <citation type="journal article" date="2014" name="Int. J. Syst. Evol. Microbiol.">
        <title>Complete genome sequence of Corynebacterium casei LMG S-19264T (=DSM 44701T), isolated from a smear-ripened cheese.</title>
        <authorList>
            <consortium name="US DOE Joint Genome Institute (JGI-PGF)"/>
            <person name="Walter F."/>
            <person name="Albersmeier A."/>
            <person name="Kalinowski J."/>
            <person name="Ruckert C."/>
        </authorList>
    </citation>
    <scope>NUCLEOTIDE SEQUENCE</scope>
    <source>
        <strain evidence="2">JCM 4784</strain>
    </source>
</reference>
<keyword evidence="3" id="KW-1185">Reference proteome</keyword>
<feature type="region of interest" description="Disordered" evidence="1">
    <location>
        <begin position="1"/>
        <end position="63"/>
    </location>
</feature>
<comment type="caution">
    <text evidence="2">The sequence shown here is derived from an EMBL/GenBank/DDBJ whole genome shotgun (WGS) entry which is preliminary data.</text>
</comment>
<proteinExistence type="predicted"/>
<evidence type="ECO:0000313" key="3">
    <source>
        <dbReference type="Proteomes" id="UP000608024"/>
    </source>
</evidence>
<dbReference type="EMBL" id="BNBT01000014">
    <property type="protein sequence ID" value="GHE46563.1"/>
    <property type="molecule type" value="Genomic_DNA"/>
</dbReference>
<sequence>MASGYRRPPEPGDALRPPPRPVPGRIRKAPHPLSRHDPWPRITPRTAPYRGNTKIESRFDNNAITQTTYPPVWSDLACGDRTISESPS</sequence>
<gene>
    <name evidence="2" type="ORF">GCM10018785_15290</name>
</gene>
<reference evidence="2" key="2">
    <citation type="submission" date="2020-09" db="EMBL/GenBank/DDBJ databases">
        <authorList>
            <person name="Sun Q."/>
            <person name="Ohkuma M."/>
        </authorList>
    </citation>
    <scope>NUCLEOTIDE SEQUENCE</scope>
    <source>
        <strain evidence="2">JCM 4784</strain>
    </source>
</reference>
<organism evidence="2 3">
    <name type="scientific">Streptomyces longispororuber</name>
    <dbReference type="NCBI Taxonomy" id="68230"/>
    <lineage>
        <taxon>Bacteria</taxon>
        <taxon>Bacillati</taxon>
        <taxon>Actinomycetota</taxon>
        <taxon>Actinomycetes</taxon>
        <taxon>Kitasatosporales</taxon>
        <taxon>Streptomycetaceae</taxon>
        <taxon>Streptomyces</taxon>
    </lineage>
</organism>
<name>A0A918ZE31_9ACTN</name>